<protein>
    <submittedName>
        <fullName evidence="1">Uncharacterized protein</fullName>
    </submittedName>
</protein>
<dbReference type="AlphaFoldDB" id="A0A9P8G5L3"/>
<reference evidence="1" key="2">
    <citation type="submission" date="2021-08" db="EMBL/GenBank/DDBJ databases">
        <authorList>
            <person name="Gostincar C."/>
            <person name="Sun X."/>
            <person name="Song Z."/>
            <person name="Gunde-Cimerman N."/>
        </authorList>
    </citation>
    <scope>NUCLEOTIDE SEQUENCE</scope>
    <source>
        <strain evidence="1">EXF-9298</strain>
    </source>
</reference>
<comment type="caution">
    <text evidence="1">The sequence shown here is derived from an EMBL/GenBank/DDBJ whole genome shotgun (WGS) entry which is preliminary data.</text>
</comment>
<evidence type="ECO:0000313" key="2">
    <source>
        <dbReference type="Proteomes" id="UP000729357"/>
    </source>
</evidence>
<gene>
    <name evidence="1" type="ORF">KCU98_g109</name>
</gene>
<keyword evidence="2" id="KW-1185">Reference proteome</keyword>
<reference evidence="1" key="1">
    <citation type="journal article" date="2021" name="J Fungi (Basel)">
        <title>Virulence traits and population genomics of the black yeast Aureobasidium melanogenum.</title>
        <authorList>
            <person name="Cernosa A."/>
            <person name="Sun X."/>
            <person name="Gostincar C."/>
            <person name="Fang C."/>
            <person name="Gunde-Cimerman N."/>
            <person name="Song Z."/>
        </authorList>
    </citation>
    <scope>NUCLEOTIDE SEQUENCE</scope>
    <source>
        <strain evidence="1">EXF-9298</strain>
    </source>
</reference>
<organism evidence="1 2">
    <name type="scientific">Aureobasidium melanogenum</name>
    <name type="common">Aureobasidium pullulans var. melanogenum</name>
    <dbReference type="NCBI Taxonomy" id="46634"/>
    <lineage>
        <taxon>Eukaryota</taxon>
        <taxon>Fungi</taxon>
        <taxon>Dikarya</taxon>
        <taxon>Ascomycota</taxon>
        <taxon>Pezizomycotina</taxon>
        <taxon>Dothideomycetes</taxon>
        <taxon>Dothideomycetidae</taxon>
        <taxon>Dothideales</taxon>
        <taxon>Saccotheciaceae</taxon>
        <taxon>Aureobasidium</taxon>
    </lineage>
</organism>
<name>A0A9P8G5L3_AURME</name>
<accession>A0A9P8G5L3</accession>
<feature type="non-terminal residue" evidence="1">
    <location>
        <position position="105"/>
    </location>
</feature>
<dbReference type="Proteomes" id="UP000729357">
    <property type="component" value="Unassembled WGS sequence"/>
</dbReference>
<sequence>MKSSFTFFFLVVVFSVAAVLRVTGCFFALAADITVVLRRFAAPALRPIPPSSSESMIELDSKVSRPATSMLKTRVGEDAVRALTPPRAMISCTLGANEEARERQK</sequence>
<proteinExistence type="predicted"/>
<evidence type="ECO:0000313" key="1">
    <source>
        <dbReference type="EMBL" id="KAG9991820.1"/>
    </source>
</evidence>
<dbReference type="EMBL" id="JAHFXS010000001">
    <property type="protein sequence ID" value="KAG9991820.1"/>
    <property type="molecule type" value="Genomic_DNA"/>
</dbReference>